<evidence type="ECO:0000256" key="2">
    <source>
        <dbReference type="ARBA" id="ARBA00022723"/>
    </source>
</evidence>
<keyword evidence="8" id="KW-1185">Reference proteome</keyword>
<keyword evidence="7" id="KW-0503">Monooxygenase</keyword>
<dbReference type="Pfam" id="PF00355">
    <property type="entry name" value="Rieske"/>
    <property type="match status" value="1"/>
</dbReference>
<evidence type="ECO:0000259" key="6">
    <source>
        <dbReference type="PROSITE" id="PS51296"/>
    </source>
</evidence>
<dbReference type="PANTHER" id="PTHR21266">
    <property type="entry name" value="IRON-SULFUR DOMAIN CONTAINING PROTEIN"/>
    <property type="match status" value="1"/>
</dbReference>
<dbReference type="SUPFAM" id="SSF50022">
    <property type="entry name" value="ISP domain"/>
    <property type="match status" value="1"/>
</dbReference>
<evidence type="ECO:0000313" key="7">
    <source>
        <dbReference type="EMBL" id="MBB4652072.1"/>
    </source>
</evidence>
<reference evidence="7 8" key="1">
    <citation type="submission" date="2020-08" db="EMBL/GenBank/DDBJ databases">
        <title>Genomic Encyclopedia of Type Strains, Phase IV (KMG-IV): sequencing the most valuable type-strain genomes for metagenomic binning, comparative biology and taxonomic classification.</title>
        <authorList>
            <person name="Goeker M."/>
        </authorList>
    </citation>
    <scope>NUCLEOTIDE SEQUENCE [LARGE SCALE GENOMIC DNA]</scope>
    <source>
        <strain evidence="7 8">DSM 7050</strain>
    </source>
</reference>
<dbReference type="InterPro" id="IPR044043">
    <property type="entry name" value="VanA_C_cat"/>
</dbReference>
<dbReference type="InterPro" id="IPR036922">
    <property type="entry name" value="Rieske_2Fe-2S_sf"/>
</dbReference>
<dbReference type="EMBL" id="JACHOT010000005">
    <property type="protein sequence ID" value="MBB4652072.1"/>
    <property type="molecule type" value="Genomic_DNA"/>
</dbReference>
<evidence type="ECO:0000313" key="8">
    <source>
        <dbReference type="Proteomes" id="UP000539538"/>
    </source>
</evidence>
<keyword evidence="5" id="KW-0411">Iron-sulfur</keyword>
<accession>A0ABR6L5H9</accession>
<dbReference type="PROSITE" id="PS51296">
    <property type="entry name" value="RIESKE"/>
    <property type="match status" value="1"/>
</dbReference>
<sequence>MTEKPIGFTLCDQDIVIVRMRGEISVFDDLCPHRGTRLSLGSVKETKDGNCRLECPYHGWQFDSSGDLKLAPQRPDLAGHLRASVRKYQSVEKYGMVWVCLEDKPHYPLPEFHLWDDPSFHYVAVPSEDWACSAPRRVENYTDYSHFAILHDGFLGDATVPEVPAHEVWRNENKLENKQGEGAWVRVPIDTAAWGGKEMPTDPYIRFLVDWRVFMPLTCVLNILFQDGNRYNLIFHPTPMNAKKIRNFTVATRDFGDPAQKDTELAGFVKFIYDQDKAVVESQRPEELPEDLTVEMHVKGVDKYSVEYRRWLLELSNQLAR</sequence>
<dbReference type="CDD" id="cd03469">
    <property type="entry name" value="Rieske_RO_Alpha_N"/>
    <property type="match status" value="1"/>
</dbReference>
<dbReference type="Gene3D" id="3.90.380.10">
    <property type="entry name" value="Naphthalene 1,2-dioxygenase Alpha Subunit, Chain A, domain 1"/>
    <property type="match status" value="1"/>
</dbReference>
<feature type="domain" description="Rieske" evidence="6">
    <location>
        <begin position="1"/>
        <end position="99"/>
    </location>
</feature>
<keyword evidence="1" id="KW-0001">2Fe-2S</keyword>
<evidence type="ECO:0000256" key="1">
    <source>
        <dbReference type="ARBA" id="ARBA00022714"/>
    </source>
</evidence>
<gene>
    <name evidence="7" type="ORF">GGQ99_003845</name>
</gene>
<evidence type="ECO:0000256" key="4">
    <source>
        <dbReference type="ARBA" id="ARBA00023004"/>
    </source>
</evidence>
<keyword evidence="2" id="KW-0479">Metal-binding</keyword>
<evidence type="ECO:0000256" key="5">
    <source>
        <dbReference type="ARBA" id="ARBA00023014"/>
    </source>
</evidence>
<keyword evidence="3 7" id="KW-0560">Oxidoreductase</keyword>
<dbReference type="Proteomes" id="UP000539538">
    <property type="component" value="Unassembled WGS sequence"/>
</dbReference>
<dbReference type="Gene3D" id="2.102.10.10">
    <property type="entry name" value="Rieske [2Fe-2S] iron-sulphur domain"/>
    <property type="match status" value="1"/>
</dbReference>
<dbReference type="InterPro" id="IPR017941">
    <property type="entry name" value="Rieske_2Fe-2S"/>
</dbReference>
<dbReference type="Pfam" id="PF19112">
    <property type="entry name" value="VanA_C"/>
    <property type="match status" value="1"/>
</dbReference>
<dbReference type="PANTHER" id="PTHR21266:SF57">
    <property type="entry name" value="3-CHLOROBENZOATE-3,4-DIOXYGENASE"/>
    <property type="match status" value="1"/>
</dbReference>
<keyword evidence="4" id="KW-0408">Iron</keyword>
<evidence type="ECO:0000256" key="3">
    <source>
        <dbReference type="ARBA" id="ARBA00023002"/>
    </source>
</evidence>
<organism evidence="7 8">
    <name type="scientific">Aminobacter niigataensis</name>
    <dbReference type="NCBI Taxonomy" id="83265"/>
    <lineage>
        <taxon>Bacteria</taxon>
        <taxon>Pseudomonadati</taxon>
        <taxon>Pseudomonadota</taxon>
        <taxon>Alphaproteobacteria</taxon>
        <taxon>Hyphomicrobiales</taxon>
        <taxon>Phyllobacteriaceae</taxon>
        <taxon>Aminobacter</taxon>
    </lineage>
</organism>
<protein>
    <submittedName>
        <fullName evidence="7">Vanillate O-demethylase monooxygenase subunit</fullName>
        <ecNumber evidence="7">1.14.13.82</ecNumber>
    </submittedName>
</protein>
<comment type="caution">
    <text evidence="7">The sequence shown here is derived from an EMBL/GenBank/DDBJ whole genome shotgun (WGS) entry which is preliminary data.</text>
</comment>
<name>A0ABR6L5H9_9HYPH</name>
<dbReference type="GO" id="GO:0018489">
    <property type="term" value="F:vanillate monooxygenase activity"/>
    <property type="evidence" value="ECO:0007669"/>
    <property type="project" value="UniProtKB-EC"/>
</dbReference>
<dbReference type="InterPro" id="IPR050584">
    <property type="entry name" value="Cholesterol_7-desaturase"/>
</dbReference>
<dbReference type="EC" id="1.14.13.82" evidence="7"/>
<dbReference type="SUPFAM" id="SSF55961">
    <property type="entry name" value="Bet v1-like"/>
    <property type="match status" value="1"/>
</dbReference>
<proteinExistence type="predicted"/>